<dbReference type="PANTHER" id="PTHR33238:SF11">
    <property type="entry name" value="TRANSCRIPTIONAL REGULATOR MNTR"/>
    <property type="match status" value="1"/>
</dbReference>
<name>F4LWM4_TEPAE</name>
<dbReference type="AlphaFoldDB" id="F4LWM4"/>
<dbReference type="RefSeq" id="WP_013777849.1">
    <property type="nucleotide sequence ID" value="NC_015519.1"/>
</dbReference>
<comment type="similarity">
    <text evidence="2">Belongs to the DtxR/MntR family.</text>
</comment>
<dbReference type="EMBL" id="HF563609">
    <property type="protein sequence ID" value="CCP25506.1"/>
    <property type="molecule type" value="Genomic_DNA"/>
</dbReference>
<evidence type="ECO:0000256" key="7">
    <source>
        <dbReference type="ARBA" id="ARBA00023125"/>
    </source>
</evidence>
<dbReference type="InterPro" id="IPR001367">
    <property type="entry name" value="Fe_dep_repressor"/>
</dbReference>
<keyword evidence="5" id="KW-0678">Repressor</keyword>
<dbReference type="GO" id="GO:0003677">
    <property type="term" value="F:DNA binding"/>
    <property type="evidence" value="ECO:0007669"/>
    <property type="project" value="UniProtKB-KW"/>
</dbReference>
<reference evidence="14" key="1">
    <citation type="journal article" date="2013" name="Genome Announc.">
        <title>First genome sequence of a syntrophic acetate-oxidizing bacterium, Tepidanaerobacter acetatoxydans strain Re1.</title>
        <authorList>
            <person name="Manzoor S."/>
            <person name="Bongcam-Rudloff E."/>
            <person name="Schnurer A."/>
            <person name="Muller B."/>
        </authorList>
    </citation>
    <scope>NUCLEOTIDE SEQUENCE [LARGE SCALE GENOMIC DNA]</scope>
    <source>
        <strain evidence="14">Re1</strain>
    </source>
</reference>
<evidence type="ECO:0000313" key="13">
    <source>
        <dbReference type="EMBL" id="CCP25506.1"/>
    </source>
</evidence>
<dbReference type="Pfam" id="PF02742">
    <property type="entry name" value="Fe_dep_repr_C"/>
    <property type="match status" value="1"/>
</dbReference>
<dbReference type="SUPFAM" id="SSF46785">
    <property type="entry name" value="Winged helix' DNA-binding domain"/>
    <property type="match status" value="1"/>
</dbReference>
<protein>
    <recommendedName>
        <fullName evidence="11">Manganese transport regulator</fullName>
    </recommendedName>
</protein>
<evidence type="ECO:0000256" key="1">
    <source>
        <dbReference type="ARBA" id="ARBA00004496"/>
    </source>
</evidence>
<dbReference type="GO" id="GO:0046983">
    <property type="term" value="F:protein dimerization activity"/>
    <property type="evidence" value="ECO:0007669"/>
    <property type="project" value="InterPro"/>
</dbReference>
<keyword evidence="8" id="KW-0010">Activator</keyword>
<dbReference type="Pfam" id="PF01325">
    <property type="entry name" value="Fe_dep_repress"/>
    <property type="match status" value="1"/>
</dbReference>
<feature type="domain" description="HTH dtxR-type" evidence="12">
    <location>
        <begin position="23"/>
        <end position="84"/>
    </location>
</feature>
<dbReference type="InterPro" id="IPR036388">
    <property type="entry name" value="WH-like_DNA-bd_sf"/>
</dbReference>
<keyword evidence="4" id="KW-0963">Cytoplasm</keyword>
<dbReference type="HOGENOM" id="CLU_069532_3_0_9"/>
<organism evidence="13 14">
    <name type="scientific">Tepidanaerobacter acetatoxydans (strain DSM 21804 / JCM 16047 / Re1)</name>
    <dbReference type="NCBI Taxonomy" id="1209989"/>
    <lineage>
        <taxon>Bacteria</taxon>
        <taxon>Bacillati</taxon>
        <taxon>Bacillota</taxon>
        <taxon>Clostridia</taxon>
        <taxon>Thermosediminibacterales</taxon>
        <taxon>Tepidanaerobacteraceae</taxon>
        <taxon>Tepidanaerobacter</taxon>
    </lineage>
</organism>
<keyword evidence="6" id="KW-0805">Transcription regulation</keyword>
<comment type="subunit">
    <text evidence="3">Homodimer.</text>
</comment>
<dbReference type="SMART" id="SM00529">
    <property type="entry name" value="HTH_DTXR"/>
    <property type="match status" value="1"/>
</dbReference>
<dbReference type="PROSITE" id="PS50944">
    <property type="entry name" value="HTH_DTXR"/>
    <property type="match status" value="1"/>
</dbReference>
<evidence type="ECO:0000256" key="5">
    <source>
        <dbReference type="ARBA" id="ARBA00022491"/>
    </source>
</evidence>
<dbReference type="STRING" id="1209989.TepRe1_0739"/>
<evidence type="ECO:0000256" key="2">
    <source>
        <dbReference type="ARBA" id="ARBA00007871"/>
    </source>
</evidence>
<accession>F4LWM4</accession>
<evidence type="ECO:0000256" key="9">
    <source>
        <dbReference type="ARBA" id="ARBA00023163"/>
    </source>
</evidence>
<evidence type="ECO:0000256" key="4">
    <source>
        <dbReference type="ARBA" id="ARBA00022490"/>
    </source>
</evidence>
<dbReference type="eggNOG" id="COG1321">
    <property type="taxonomic scope" value="Bacteria"/>
</dbReference>
<proteinExistence type="inferred from homology"/>
<evidence type="ECO:0000256" key="8">
    <source>
        <dbReference type="ARBA" id="ARBA00023159"/>
    </source>
</evidence>
<dbReference type="KEGG" id="tae:TepiRe1_0800"/>
<keyword evidence="10" id="KW-0464">Manganese</keyword>
<evidence type="ECO:0000259" key="12">
    <source>
        <dbReference type="PROSITE" id="PS50944"/>
    </source>
</evidence>
<dbReference type="Gene3D" id="1.10.10.10">
    <property type="entry name" value="Winged helix-like DNA-binding domain superfamily/Winged helix DNA-binding domain"/>
    <property type="match status" value="1"/>
</dbReference>
<dbReference type="InterPro" id="IPR036421">
    <property type="entry name" value="Fe_dep_repressor_sf"/>
</dbReference>
<gene>
    <name evidence="13" type="ordered locus">TEPIRE1_0800</name>
</gene>
<dbReference type="GO" id="GO:0003700">
    <property type="term" value="F:DNA-binding transcription factor activity"/>
    <property type="evidence" value="ECO:0007669"/>
    <property type="project" value="InterPro"/>
</dbReference>
<dbReference type="Gene3D" id="1.10.60.10">
    <property type="entry name" value="Iron dependent repressor, metal binding and dimerisation domain"/>
    <property type="match status" value="1"/>
</dbReference>
<dbReference type="Proteomes" id="UP000010802">
    <property type="component" value="Chromosome"/>
</dbReference>
<dbReference type="PANTHER" id="PTHR33238">
    <property type="entry name" value="IRON (METAL) DEPENDENT REPRESSOR, DTXR FAMILY"/>
    <property type="match status" value="1"/>
</dbReference>
<evidence type="ECO:0000256" key="3">
    <source>
        <dbReference type="ARBA" id="ARBA00011738"/>
    </source>
</evidence>
<accession>L0RX81</accession>
<evidence type="ECO:0000256" key="11">
    <source>
        <dbReference type="ARBA" id="ARBA00032593"/>
    </source>
</evidence>
<keyword evidence="7" id="KW-0238">DNA-binding</keyword>
<dbReference type="KEGG" id="tep:TepRe1_0739"/>
<evidence type="ECO:0000256" key="6">
    <source>
        <dbReference type="ARBA" id="ARBA00023015"/>
    </source>
</evidence>
<comment type="subcellular location">
    <subcellularLocation>
        <location evidence="1">Cytoplasm</location>
    </subcellularLocation>
</comment>
<dbReference type="InterPro" id="IPR050536">
    <property type="entry name" value="DtxR_MntR_Metal-Reg"/>
</dbReference>
<dbReference type="OrthoDB" id="9791355at2"/>
<dbReference type="SUPFAM" id="SSF47979">
    <property type="entry name" value="Iron-dependent repressor protein, dimerization domain"/>
    <property type="match status" value="1"/>
</dbReference>
<dbReference type="InterPro" id="IPR022687">
    <property type="entry name" value="HTH_DTXR"/>
</dbReference>
<keyword evidence="9" id="KW-0804">Transcription</keyword>
<dbReference type="NCBIfam" id="NF003025">
    <property type="entry name" value="PRK03902.1"/>
    <property type="match status" value="1"/>
</dbReference>
<dbReference type="GO" id="GO:0046914">
    <property type="term" value="F:transition metal ion binding"/>
    <property type="evidence" value="ECO:0007669"/>
    <property type="project" value="InterPro"/>
</dbReference>
<dbReference type="PATRIC" id="fig|1209989.3.peg.885"/>
<dbReference type="InterPro" id="IPR022689">
    <property type="entry name" value="Iron_dep_repressor"/>
</dbReference>
<evidence type="ECO:0000313" key="14">
    <source>
        <dbReference type="Proteomes" id="UP000010802"/>
    </source>
</evidence>
<evidence type="ECO:0000256" key="10">
    <source>
        <dbReference type="ARBA" id="ARBA00023211"/>
    </source>
</evidence>
<keyword evidence="14" id="KW-1185">Reference proteome</keyword>
<dbReference type="InterPro" id="IPR036390">
    <property type="entry name" value="WH_DNA-bd_sf"/>
</dbReference>
<sequence length="160" mass="18910">MKSDEEFYTYRGYEMLRQENIPLTPSMEDYLEMIYRTCKAQGYIRMTNLAEQLNVQASSATKTVQKLTEIGLLAYEKYGIIQLTDKGKQLGSFFLKRHKIIETFLKNIGVKDDILHQTEMIEHHLTLDTVESIDILNKFFKDYPEILQQFLKYKEHLSKI</sequence>
<dbReference type="GO" id="GO:0005737">
    <property type="term" value="C:cytoplasm"/>
    <property type="evidence" value="ECO:0007669"/>
    <property type="project" value="UniProtKB-SubCell"/>
</dbReference>